<evidence type="ECO:0000313" key="3">
    <source>
        <dbReference type="Proteomes" id="UP000297422"/>
    </source>
</evidence>
<gene>
    <name evidence="2" type="ORF">EHQ90_09415</name>
</gene>
<comment type="caution">
    <text evidence="2">The sequence shown here is derived from an EMBL/GenBank/DDBJ whole genome shotgun (WGS) entry which is preliminary data.</text>
</comment>
<dbReference type="EMBL" id="RQGT01000069">
    <property type="protein sequence ID" value="TGM16584.1"/>
    <property type="molecule type" value="Genomic_DNA"/>
</dbReference>
<dbReference type="Pfam" id="PF12697">
    <property type="entry name" value="Abhydrolase_6"/>
    <property type="match status" value="1"/>
</dbReference>
<keyword evidence="3" id="KW-1185">Reference proteome</keyword>
<organism evidence="2 3">
    <name type="scientific">Leptospira stimsonii</name>
    <dbReference type="NCBI Taxonomy" id="2202203"/>
    <lineage>
        <taxon>Bacteria</taxon>
        <taxon>Pseudomonadati</taxon>
        <taxon>Spirochaetota</taxon>
        <taxon>Spirochaetia</taxon>
        <taxon>Leptospirales</taxon>
        <taxon>Leptospiraceae</taxon>
        <taxon>Leptospira</taxon>
    </lineage>
</organism>
<dbReference type="PANTHER" id="PTHR43798">
    <property type="entry name" value="MONOACYLGLYCEROL LIPASE"/>
    <property type="match status" value="1"/>
</dbReference>
<dbReference type="Proteomes" id="UP000297422">
    <property type="component" value="Unassembled WGS sequence"/>
</dbReference>
<evidence type="ECO:0000259" key="1">
    <source>
        <dbReference type="Pfam" id="PF12697"/>
    </source>
</evidence>
<protein>
    <submittedName>
        <fullName evidence="2">Alpha/beta hydrolase</fullName>
    </submittedName>
</protein>
<accession>A0ABY2N4G1</accession>
<evidence type="ECO:0000313" key="2">
    <source>
        <dbReference type="EMBL" id="TGM16584.1"/>
    </source>
</evidence>
<reference evidence="3" key="1">
    <citation type="journal article" date="2019" name="PLoS Negl. Trop. Dis.">
        <title>Revisiting the worldwide diversity of Leptospira species in the environment.</title>
        <authorList>
            <person name="Vincent A.T."/>
            <person name="Schiettekatte O."/>
            <person name="Bourhy P."/>
            <person name="Veyrier F.J."/>
            <person name="Picardeau M."/>
        </authorList>
    </citation>
    <scope>NUCLEOTIDE SEQUENCE [LARGE SCALE GENOMIC DNA]</scope>
    <source>
        <strain evidence="3">201702407</strain>
    </source>
</reference>
<dbReference type="GO" id="GO:0016787">
    <property type="term" value="F:hydrolase activity"/>
    <property type="evidence" value="ECO:0007669"/>
    <property type="project" value="UniProtKB-KW"/>
</dbReference>
<keyword evidence="2" id="KW-0378">Hydrolase</keyword>
<name>A0ABY2N4G1_9LEPT</name>
<dbReference type="Gene3D" id="3.40.50.1820">
    <property type="entry name" value="alpha/beta hydrolase"/>
    <property type="match status" value="1"/>
</dbReference>
<feature type="domain" description="AB hydrolase-1" evidence="1">
    <location>
        <begin position="80"/>
        <end position="258"/>
    </location>
</feature>
<dbReference type="InterPro" id="IPR029058">
    <property type="entry name" value="AB_hydrolase_fold"/>
</dbReference>
<dbReference type="PANTHER" id="PTHR43798:SF33">
    <property type="entry name" value="HYDROLASE, PUTATIVE (AFU_ORTHOLOGUE AFUA_2G14860)-RELATED"/>
    <property type="match status" value="1"/>
</dbReference>
<dbReference type="SUPFAM" id="SSF53474">
    <property type="entry name" value="alpha/beta-Hydrolases"/>
    <property type="match status" value="1"/>
</dbReference>
<sequence>MRIEFDKTKVRTGFRRVRVIFGLLLALVATQSLSADFERKTLTYQLMGHPLFSSLTTQYLLNVVHYRKIGGPINPTPKGVFCIHGFGDNSALFEPLAKELINQGKADNVYIVDLPGHASSSIVRGRGTATTPSNYSELSMGNYTDAMTALLSQMTQTEGKKIQTIVGHSLGGLVIQMIQDRTRKLKSSLYASFGIDNTILIASDIPSPLPWYGGDAPMSDPYSAKALVWNFKEDRIVFADDHPPVVEWGRLIVSPNDFYINSKFAVNGVPVAGAPVGVQLTLMSSPEPYPAGANIVGLDPTGNTTTAVPRLSVAQNLWNGFNLKVVWLDKDPFFSQSETQGLAQYLKAGLNAITISDPEAVHGTPYSKPSLLIPLF</sequence>
<dbReference type="RefSeq" id="WP_135684888.1">
    <property type="nucleotide sequence ID" value="NZ_RQEQ01000021.1"/>
</dbReference>
<dbReference type="InterPro" id="IPR000073">
    <property type="entry name" value="AB_hydrolase_1"/>
</dbReference>
<dbReference type="InterPro" id="IPR050266">
    <property type="entry name" value="AB_hydrolase_sf"/>
</dbReference>
<proteinExistence type="predicted"/>